<dbReference type="EMBL" id="QWET01000001">
    <property type="protein sequence ID" value="RIH66948.1"/>
    <property type="molecule type" value="Genomic_DNA"/>
</dbReference>
<keyword evidence="1" id="KW-1133">Transmembrane helix</keyword>
<feature type="domain" description="Protein FecR C-terminal" evidence="3">
    <location>
        <begin position="275"/>
        <end position="334"/>
    </location>
</feature>
<reference evidence="4 5" key="1">
    <citation type="journal article" date="2015" name="Int. J. Syst. Evol. Microbiol.">
        <title>Mariniphaga sediminis sp. nov., isolated from coastal sediment.</title>
        <authorList>
            <person name="Wang F.Q."/>
            <person name="Shen Q.Y."/>
            <person name="Chen G.J."/>
            <person name="Du Z.J."/>
        </authorList>
    </citation>
    <scope>NUCLEOTIDE SEQUENCE [LARGE SCALE GENOMIC DNA]</scope>
    <source>
        <strain evidence="4 5">SY21</strain>
    </source>
</reference>
<dbReference type="Proteomes" id="UP000266441">
    <property type="component" value="Unassembled WGS sequence"/>
</dbReference>
<organism evidence="4 5">
    <name type="scientific">Mariniphaga sediminis</name>
    <dbReference type="NCBI Taxonomy" id="1628158"/>
    <lineage>
        <taxon>Bacteria</taxon>
        <taxon>Pseudomonadati</taxon>
        <taxon>Bacteroidota</taxon>
        <taxon>Bacteroidia</taxon>
        <taxon>Marinilabiliales</taxon>
        <taxon>Prolixibacteraceae</taxon>
        <taxon>Mariniphaga</taxon>
    </lineage>
</organism>
<evidence type="ECO:0000313" key="4">
    <source>
        <dbReference type="EMBL" id="RIH66948.1"/>
    </source>
</evidence>
<dbReference type="RefSeq" id="WP_119347974.1">
    <property type="nucleotide sequence ID" value="NZ_QWET01000001.1"/>
</dbReference>
<keyword evidence="1" id="KW-0472">Membrane</keyword>
<gene>
    <name evidence="4" type="ORF">D1164_00510</name>
</gene>
<evidence type="ECO:0000313" key="5">
    <source>
        <dbReference type="Proteomes" id="UP000266441"/>
    </source>
</evidence>
<dbReference type="InterPro" id="IPR032508">
    <property type="entry name" value="FecR_C"/>
</dbReference>
<dbReference type="InterPro" id="IPR012373">
    <property type="entry name" value="Ferrdict_sens_TM"/>
</dbReference>
<dbReference type="Pfam" id="PF16344">
    <property type="entry name" value="FecR_C"/>
    <property type="match status" value="1"/>
</dbReference>
<evidence type="ECO:0000259" key="2">
    <source>
        <dbReference type="Pfam" id="PF04773"/>
    </source>
</evidence>
<feature type="transmembrane region" description="Helical" evidence="1">
    <location>
        <begin position="90"/>
        <end position="109"/>
    </location>
</feature>
<dbReference type="Gene3D" id="3.55.50.30">
    <property type="match status" value="1"/>
</dbReference>
<evidence type="ECO:0000259" key="3">
    <source>
        <dbReference type="Pfam" id="PF16344"/>
    </source>
</evidence>
<keyword evidence="1" id="KW-0812">Transmembrane</keyword>
<evidence type="ECO:0000256" key="1">
    <source>
        <dbReference type="SAM" id="Phobius"/>
    </source>
</evidence>
<dbReference type="Gene3D" id="2.60.120.1440">
    <property type="match status" value="1"/>
</dbReference>
<dbReference type="Pfam" id="PF04773">
    <property type="entry name" value="FecR"/>
    <property type="match status" value="1"/>
</dbReference>
<keyword evidence="5" id="KW-1185">Reference proteome</keyword>
<dbReference type="PANTHER" id="PTHR30273">
    <property type="entry name" value="PERIPLASMIC SIGNAL SENSOR AND SIGMA FACTOR ACTIVATOR FECR-RELATED"/>
    <property type="match status" value="1"/>
</dbReference>
<dbReference type="FunFam" id="2.60.120.1440:FF:000001">
    <property type="entry name" value="Putative anti-sigma factor"/>
    <property type="match status" value="1"/>
</dbReference>
<comment type="caution">
    <text evidence="4">The sequence shown here is derived from an EMBL/GenBank/DDBJ whole genome shotgun (WGS) entry which is preliminary data.</text>
</comment>
<sequence>MTKDKIIKFLNNQCTDAELDETIRWANTEAFSEESIKRAFDEWKTYREESNEGDDEKFSLLFDKIRERINSERQKRNKTGNGNQIFVTRLTRAAAILLLPVLAFLFYTLSEIYDMKSESVSLMQLPVDSLEIIAPVGSRTVVQLSDGSKVHLNYGSRLKYPRTFTGNTREVLLTGEGYFDVAHNPERPFIVQAGEFSIKALGTAFNVMAYTDNDEIETTLVEGKVVLEKSGPEGKIIKNVGAILPGQHVSYNIKTGAVSCTEVNVEKYIAWKDGKLVFDEANILQVAERLSRMFNVTIEVDDDIKDYTYTVTFVDEPLFQILNLMTIATPVRYNALPRSKLSDGTYSKQKIIFGKKQ</sequence>
<dbReference type="InterPro" id="IPR006860">
    <property type="entry name" value="FecR"/>
</dbReference>
<accession>A0A399D720</accession>
<dbReference type="PIRSF" id="PIRSF018266">
    <property type="entry name" value="FecR"/>
    <property type="match status" value="1"/>
</dbReference>
<dbReference type="GO" id="GO:0016989">
    <property type="term" value="F:sigma factor antagonist activity"/>
    <property type="evidence" value="ECO:0007669"/>
    <property type="project" value="TreeGrafter"/>
</dbReference>
<dbReference type="AlphaFoldDB" id="A0A399D720"/>
<feature type="domain" description="FecR protein" evidence="2">
    <location>
        <begin position="134"/>
        <end position="225"/>
    </location>
</feature>
<dbReference type="PANTHER" id="PTHR30273:SF2">
    <property type="entry name" value="PROTEIN FECR"/>
    <property type="match status" value="1"/>
</dbReference>
<dbReference type="OrthoDB" id="649666at2"/>
<name>A0A399D720_9BACT</name>
<proteinExistence type="predicted"/>
<protein>
    <submittedName>
        <fullName evidence="4">DUF4974 domain-containing protein</fullName>
    </submittedName>
</protein>